<dbReference type="InterPro" id="IPR029060">
    <property type="entry name" value="PIN-like_dom_sf"/>
</dbReference>
<proteinExistence type="inferred from homology"/>
<dbReference type="GO" id="GO:0016075">
    <property type="term" value="P:rRNA catabolic process"/>
    <property type="evidence" value="ECO:0007669"/>
    <property type="project" value="TreeGrafter"/>
</dbReference>
<dbReference type="PANTHER" id="PTHR42188">
    <property type="entry name" value="23S RRNA-SPECIFIC ENDONUCLEASE VAPC20"/>
    <property type="match status" value="1"/>
</dbReference>
<dbReference type="GO" id="GO:0046872">
    <property type="term" value="F:metal ion binding"/>
    <property type="evidence" value="ECO:0007669"/>
    <property type="project" value="UniProtKB-KW"/>
</dbReference>
<dbReference type="InterPro" id="IPR002716">
    <property type="entry name" value="PIN_dom"/>
</dbReference>
<dbReference type="Pfam" id="PF01850">
    <property type="entry name" value="PIN"/>
    <property type="match status" value="1"/>
</dbReference>
<dbReference type="Gene3D" id="3.40.50.1010">
    <property type="entry name" value="5'-nuclease"/>
    <property type="match status" value="1"/>
</dbReference>
<feature type="non-terminal residue" evidence="6">
    <location>
        <position position="1"/>
    </location>
</feature>
<evidence type="ECO:0000313" key="6">
    <source>
        <dbReference type="EMBL" id="GAH89752.1"/>
    </source>
</evidence>
<evidence type="ECO:0000256" key="3">
    <source>
        <dbReference type="ARBA" id="ARBA00022723"/>
    </source>
</evidence>
<name>X1J6Z9_9ZZZZ</name>
<dbReference type="InterPro" id="IPR039018">
    <property type="entry name" value="VapC20-like"/>
</dbReference>
<dbReference type="AlphaFoldDB" id="X1J6Z9"/>
<feature type="domain" description="PIN" evidence="5">
    <location>
        <begin position="18"/>
        <end position="140"/>
    </location>
</feature>
<evidence type="ECO:0000256" key="4">
    <source>
        <dbReference type="ARBA" id="ARBA00022801"/>
    </source>
</evidence>
<dbReference type="InterPro" id="IPR022907">
    <property type="entry name" value="VapC_family"/>
</dbReference>
<dbReference type="PANTHER" id="PTHR42188:SF1">
    <property type="entry name" value="23S RRNA-SPECIFIC ENDONUCLEASE VAPC20"/>
    <property type="match status" value="1"/>
</dbReference>
<keyword evidence="4" id="KW-0378">Hydrolase</keyword>
<organism evidence="6">
    <name type="scientific">marine sediment metagenome</name>
    <dbReference type="NCBI Taxonomy" id="412755"/>
    <lineage>
        <taxon>unclassified sequences</taxon>
        <taxon>metagenomes</taxon>
        <taxon>ecological metagenomes</taxon>
    </lineage>
</organism>
<dbReference type="GO" id="GO:0004521">
    <property type="term" value="F:RNA endonuclease activity"/>
    <property type="evidence" value="ECO:0007669"/>
    <property type="project" value="InterPro"/>
</dbReference>
<evidence type="ECO:0000256" key="1">
    <source>
        <dbReference type="ARBA" id="ARBA00022649"/>
    </source>
</evidence>
<gene>
    <name evidence="6" type="ORF">S03H2_56963</name>
</gene>
<comment type="caution">
    <text evidence="6">The sequence shown here is derived from an EMBL/GenBank/DDBJ whole genome shotgun (WGS) entry which is preliminary data.</text>
</comment>
<reference evidence="6" key="1">
    <citation type="journal article" date="2014" name="Front. Microbiol.">
        <title>High frequency of phylogenetically diverse reductive dehalogenase-homologous genes in deep subseafloor sedimentary metagenomes.</title>
        <authorList>
            <person name="Kawai M."/>
            <person name="Futagami T."/>
            <person name="Toyoda A."/>
            <person name="Takaki Y."/>
            <person name="Nishi S."/>
            <person name="Hori S."/>
            <person name="Arai W."/>
            <person name="Tsubouchi T."/>
            <person name="Morono Y."/>
            <person name="Uchiyama I."/>
            <person name="Ito T."/>
            <person name="Fujiyama A."/>
            <person name="Inagaki F."/>
            <person name="Takami H."/>
        </authorList>
    </citation>
    <scope>NUCLEOTIDE SEQUENCE</scope>
    <source>
        <strain evidence="6">Expedition CK06-06</strain>
    </source>
</reference>
<dbReference type="GO" id="GO:0016787">
    <property type="term" value="F:hydrolase activity"/>
    <property type="evidence" value="ECO:0007669"/>
    <property type="project" value="UniProtKB-KW"/>
</dbReference>
<accession>X1J6Z9</accession>
<evidence type="ECO:0000256" key="2">
    <source>
        <dbReference type="ARBA" id="ARBA00022722"/>
    </source>
</evidence>
<keyword evidence="2" id="KW-0540">Nuclease</keyword>
<dbReference type="SUPFAM" id="SSF88723">
    <property type="entry name" value="PIN domain-like"/>
    <property type="match status" value="1"/>
</dbReference>
<dbReference type="HAMAP" id="MF_00265">
    <property type="entry name" value="VapC_Nob1"/>
    <property type="match status" value="1"/>
</dbReference>
<keyword evidence="3" id="KW-0479">Metal-binding</keyword>
<sequence>IWQMPAKQGIIMTANNTVFVDTSAFYALMDSSDKHHAEAAAQWTSLIEEDFQLLTTNYVALETVALLQNRLGFDASSLWYGDVLGVAEVLWTDEYLHRLAFELWLSLGKRRISLVDCVGFVAMRQRQITRAFCFDGHFADEGFETV</sequence>
<protein>
    <recommendedName>
        <fullName evidence="5">PIN domain-containing protein</fullName>
    </recommendedName>
</protein>
<evidence type="ECO:0000259" key="5">
    <source>
        <dbReference type="Pfam" id="PF01850"/>
    </source>
</evidence>
<dbReference type="EMBL" id="BARU01036482">
    <property type="protein sequence ID" value="GAH89752.1"/>
    <property type="molecule type" value="Genomic_DNA"/>
</dbReference>
<keyword evidence="1" id="KW-1277">Toxin-antitoxin system</keyword>